<evidence type="ECO:0000313" key="2">
    <source>
        <dbReference type="EMBL" id="RXR25880.1"/>
    </source>
</evidence>
<feature type="region of interest" description="Disordered" evidence="1">
    <location>
        <begin position="204"/>
        <end position="241"/>
    </location>
</feature>
<dbReference type="Proteomes" id="UP000290517">
    <property type="component" value="Unassembled WGS sequence"/>
</dbReference>
<evidence type="ECO:0000313" key="4">
    <source>
        <dbReference type="Proteomes" id="UP000289805"/>
    </source>
</evidence>
<reference evidence="4 5" key="1">
    <citation type="submission" date="2019-01" db="EMBL/GenBank/DDBJ databases">
        <title>Oerskovia turbata Genome sequencing and assembly.</title>
        <authorList>
            <person name="Dou T."/>
        </authorList>
    </citation>
    <scope>NUCLEOTIDE SEQUENCE [LARGE SCALE GENOMIC DNA]</scope>
    <source>
        <strain evidence="3 4">JCM12123</strain>
        <strain evidence="2 5">JCM3160</strain>
    </source>
</reference>
<evidence type="ECO:0008006" key="6">
    <source>
        <dbReference type="Google" id="ProtNLM"/>
    </source>
</evidence>
<evidence type="ECO:0000313" key="3">
    <source>
        <dbReference type="EMBL" id="RXR33446.1"/>
    </source>
</evidence>
<dbReference type="OrthoDB" id="1889537at2"/>
<keyword evidence="5" id="KW-1185">Reference proteome</keyword>
<organism evidence="3 4">
    <name type="scientific">Oerskovia turbata</name>
    <dbReference type="NCBI Taxonomy" id="1713"/>
    <lineage>
        <taxon>Bacteria</taxon>
        <taxon>Bacillati</taxon>
        <taxon>Actinomycetota</taxon>
        <taxon>Actinomycetes</taxon>
        <taxon>Micrococcales</taxon>
        <taxon>Cellulomonadaceae</taxon>
        <taxon>Oerskovia</taxon>
    </lineage>
</organism>
<protein>
    <recommendedName>
        <fullName evidence="6">NAD kinase</fullName>
    </recommendedName>
</protein>
<dbReference type="RefSeq" id="WP_030151274.1">
    <property type="nucleotide sequence ID" value="NZ_JOFV01000006.1"/>
</dbReference>
<dbReference type="EMBL" id="SDJR01000005">
    <property type="protein sequence ID" value="RXR25880.1"/>
    <property type="molecule type" value="Genomic_DNA"/>
</dbReference>
<evidence type="ECO:0000313" key="5">
    <source>
        <dbReference type="Proteomes" id="UP000290517"/>
    </source>
</evidence>
<feature type="region of interest" description="Disordered" evidence="1">
    <location>
        <begin position="137"/>
        <end position="160"/>
    </location>
</feature>
<feature type="compositionally biased region" description="Gly residues" evidence="1">
    <location>
        <begin position="206"/>
        <end position="216"/>
    </location>
</feature>
<evidence type="ECO:0000256" key="1">
    <source>
        <dbReference type="SAM" id="MobiDB-lite"/>
    </source>
</evidence>
<comment type="caution">
    <text evidence="3">The sequence shown here is derived from an EMBL/GenBank/DDBJ whole genome shotgun (WGS) entry which is preliminary data.</text>
</comment>
<dbReference type="Proteomes" id="UP000289805">
    <property type="component" value="Unassembled WGS sequence"/>
</dbReference>
<dbReference type="AlphaFoldDB" id="A0A4V1N4V1"/>
<dbReference type="EMBL" id="SDJQ01000014">
    <property type="protein sequence ID" value="RXR33446.1"/>
    <property type="molecule type" value="Genomic_DNA"/>
</dbReference>
<accession>A0A4V1N4V1</accession>
<feature type="compositionally biased region" description="Basic and acidic residues" evidence="1">
    <location>
        <begin position="217"/>
        <end position="237"/>
    </location>
</feature>
<gene>
    <name evidence="2" type="ORF">EQW73_10330</name>
    <name evidence="3" type="ORF">EQW78_11790</name>
</gene>
<dbReference type="STRING" id="1713.GCA_000718325_01753"/>
<sequence length="346" mass="36549">MPLQRRVVVAHRRTELDELLDRHATRGQAEFFLRTRGRTLATVQERHDAVAEARARVVAAIPEGWRRADVERADLGRFLVTPEDVVVVVGQDGLVANVAKYLTDQPVLGVDPEPGTNAGALVRLDVTTAVRLLTRAGKAARTPGGAGPTSPRPDGAAHLGSLGWRTEDLTTVAAHLDDGQHLAALNEVFVGHPSHQSARYRIAADGPGGGRGAGGGRGERGTARGRGGERGSVRGERQSSSGVIVATGAGATGWCASIARERGGRRLPGPTDPLLAWFVREAWPSPATGADLTEGMLDAGGELRLTVESDQLVVFGDGVESDRLVATWGQEITVRVGENRLRLVVG</sequence>
<name>A0A4V1N4V1_9CELL</name>
<proteinExistence type="predicted"/>